<dbReference type="InterPro" id="IPR050188">
    <property type="entry name" value="RluA_PseudoU_synthase"/>
</dbReference>
<feature type="domain" description="Pseudouridine synthase RsuA/RluA-like" evidence="5">
    <location>
        <begin position="135"/>
        <end position="292"/>
    </location>
</feature>
<organism evidence="6 7">
    <name type="scientific">Corynebacterium aurimucosum (strain ATCC 700975 / DSM 44827 / CIP 107346 / CN-1)</name>
    <name type="common">Corynebacterium nigricans</name>
    <dbReference type="NCBI Taxonomy" id="548476"/>
    <lineage>
        <taxon>Bacteria</taxon>
        <taxon>Bacillati</taxon>
        <taxon>Actinomycetota</taxon>
        <taxon>Actinomycetes</taxon>
        <taxon>Mycobacteriales</taxon>
        <taxon>Corynebacteriaceae</taxon>
        <taxon>Corynebacterium</taxon>
    </lineage>
</organism>
<sequence length="353" mass="39741">MSRITAPIPLEKKSMTGARIELKSMRQRISQKRRGATPLPIRDGLNPTHARVSDGPISAWDFIHNLITTQRHRHPEDNEAALQARFDTNEVVRQDGSPLRPDSTLATNAVVYFYRMPAPETPVPYDIPILFEDEHLLVVDKPPFMATMPRARHITETATVRLRRKTGNNELSPAHRLDRLTSGILVFTKDRSVRGAYQTLFAERRVTKTYEAIAPLADVSPGTVWRSRMEKTPGELQGRIVEGEVNAITEVAAVEPIDKAPYESIHGSLPELAKYTLKPQTGKTHQLRLHMLQAGVPIIGDPIYPVIFPAEAEDMRIPMHLTATHISFVDPLTARPREFFSQLPFETDHLLSP</sequence>
<keyword evidence="7" id="KW-1185">Reference proteome</keyword>
<proteinExistence type="predicted"/>
<evidence type="ECO:0000256" key="3">
    <source>
        <dbReference type="ARBA" id="ARBA00033164"/>
    </source>
</evidence>
<dbReference type="SUPFAM" id="SSF55120">
    <property type="entry name" value="Pseudouridine synthase"/>
    <property type="match status" value="1"/>
</dbReference>
<evidence type="ECO:0000313" key="6">
    <source>
        <dbReference type="EMBL" id="ACP34016.1"/>
    </source>
</evidence>
<evidence type="ECO:0000256" key="4">
    <source>
        <dbReference type="SAM" id="MobiDB-lite"/>
    </source>
</evidence>
<evidence type="ECO:0000259" key="5">
    <source>
        <dbReference type="Pfam" id="PF00849"/>
    </source>
</evidence>
<dbReference type="AlphaFoldDB" id="C3PKB5"/>
<feature type="compositionally biased region" description="Basic residues" evidence="4">
    <location>
        <begin position="26"/>
        <end position="35"/>
    </location>
</feature>
<comment type="catalytic activity">
    <reaction evidence="1">
        <text>a uridine in RNA = a pseudouridine in RNA</text>
        <dbReference type="Rhea" id="RHEA:48348"/>
        <dbReference type="Rhea" id="RHEA-COMP:12068"/>
        <dbReference type="Rhea" id="RHEA-COMP:12069"/>
        <dbReference type="ChEBI" id="CHEBI:65314"/>
        <dbReference type="ChEBI" id="CHEBI:65315"/>
    </reaction>
</comment>
<name>C3PKB5_CORA7</name>
<dbReference type="eggNOG" id="COG0564">
    <property type="taxonomic scope" value="Bacteria"/>
</dbReference>
<dbReference type="STRING" id="548476.cauri_2425"/>
<dbReference type="InterPro" id="IPR006145">
    <property type="entry name" value="PsdUridine_synth_RsuA/RluA"/>
</dbReference>
<evidence type="ECO:0000313" key="7">
    <source>
        <dbReference type="Proteomes" id="UP000002077"/>
    </source>
</evidence>
<dbReference type="InterPro" id="IPR020103">
    <property type="entry name" value="PsdUridine_synth_cat_dom_sf"/>
</dbReference>
<dbReference type="GO" id="GO:0009982">
    <property type="term" value="F:pseudouridine synthase activity"/>
    <property type="evidence" value="ECO:0007669"/>
    <property type="project" value="InterPro"/>
</dbReference>
<dbReference type="PANTHER" id="PTHR21600:SF84">
    <property type="entry name" value="PSEUDOURIDINE SYNTHASE RSUA_RLUA-LIKE DOMAIN-CONTAINING PROTEIN"/>
    <property type="match status" value="1"/>
</dbReference>
<dbReference type="Gene3D" id="3.30.2350.10">
    <property type="entry name" value="Pseudouridine synthase"/>
    <property type="match status" value="1"/>
</dbReference>
<dbReference type="GO" id="GO:0140098">
    <property type="term" value="F:catalytic activity, acting on RNA"/>
    <property type="evidence" value="ECO:0007669"/>
    <property type="project" value="UniProtKB-ARBA"/>
</dbReference>
<dbReference type="GO" id="GO:0003723">
    <property type="term" value="F:RNA binding"/>
    <property type="evidence" value="ECO:0007669"/>
    <property type="project" value="InterPro"/>
</dbReference>
<dbReference type="GO" id="GO:0000455">
    <property type="term" value="P:enzyme-directed rRNA pseudouridine synthesis"/>
    <property type="evidence" value="ECO:0007669"/>
    <property type="project" value="TreeGrafter"/>
</dbReference>
<dbReference type="PROSITE" id="PS01129">
    <property type="entry name" value="PSI_RLU"/>
    <property type="match status" value="1"/>
</dbReference>
<feature type="region of interest" description="Disordered" evidence="4">
    <location>
        <begin position="26"/>
        <end position="50"/>
    </location>
</feature>
<dbReference type="EMBL" id="CP001601">
    <property type="protein sequence ID" value="ACP34016.1"/>
    <property type="molecule type" value="Genomic_DNA"/>
</dbReference>
<reference evidence="6 7" key="1">
    <citation type="journal article" date="2010" name="BMC Genomics">
        <title>Complete genome sequence and lifestyle of black-pigmented Corynebacterium aurimucosum ATCC 700975 (formerly C. nigricans CN-1) isolated from a vaginal swab of a woman with spontaneous abortion.</title>
        <authorList>
            <person name="Trost E."/>
            <person name="Gotker S."/>
            <person name="Schneider J."/>
            <person name="Schneiker-Bekel S."/>
            <person name="Szczepanowski R."/>
            <person name="Tilker A."/>
            <person name="Viehoever P."/>
            <person name="Arnold W."/>
            <person name="Bekel T."/>
            <person name="Blom J."/>
            <person name="Gartemann K.H."/>
            <person name="Linke B."/>
            <person name="Goesmann A."/>
            <person name="Puhler A."/>
            <person name="Shukla S.K."/>
            <person name="Tauch A."/>
        </authorList>
    </citation>
    <scope>NUCLEOTIDE SEQUENCE [LARGE SCALE GENOMIC DNA]</scope>
    <source>
        <strain evidence="7">ATCC 700975 / DSM 44827 / CIP 107346 / CN-1</strain>
    </source>
</reference>
<protein>
    <recommendedName>
        <fullName evidence="2">RNA pseudouridylate synthase</fullName>
    </recommendedName>
    <alternativeName>
        <fullName evidence="3">RNA-uridine isomerase</fullName>
    </alternativeName>
</protein>
<dbReference type="Proteomes" id="UP000002077">
    <property type="component" value="Chromosome"/>
</dbReference>
<dbReference type="InterPro" id="IPR006224">
    <property type="entry name" value="PsdUridine_synth_RluA-like_CS"/>
</dbReference>
<evidence type="ECO:0000256" key="2">
    <source>
        <dbReference type="ARBA" id="ARBA00031870"/>
    </source>
</evidence>
<dbReference type="Pfam" id="PF00849">
    <property type="entry name" value="PseudoU_synth_2"/>
    <property type="match status" value="1"/>
</dbReference>
<dbReference type="HOGENOM" id="CLU_016902_0_0_11"/>
<dbReference type="KEGG" id="car:cauri_2425"/>
<evidence type="ECO:0000256" key="1">
    <source>
        <dbReference type="ARBA" id="ARBA00000073"/>
    </source>
</evidence>
<dbReference type="PANTHER" id="PTHR21600">
    <property type="entry name" value="MITOCHONDRIAL RNA PSEUDOURIDINE SYNTHASE"/>
    <property type="match status" value="1"/>
</dbReference>
<accession>C3PKB5</accession>
<gene>
    <name evidence="6" type="ordered locus">cauri_2425</name>
</gene>